<protein>
    <recommendedName>
        <fullName evidence="4">CCHC-type domain-containing protein</fullName>
    </recommendedName>
</protein>
<dbReference type="HOGENOM" id="CLU_025453_0_0_1"/>
<gene>
    <name evidence="2" type="ORF">PV08_12035</name>
</gene>
<feature type="compositionally biased region" description="Polar residues" evidence="1">
    <location>
        <begin position="488"/>
        <end position="499"/>
    </location>
</feature>
<dbReference type="VEuPathDB" id="FungiDB:PV08_12035"/>
<feature type="region of interest" description="Disordered" evidence="1">
    <location>
        <begin position="403"/>
        <end position="535"/>
    </location>
</feature>
<proteinExistence type="predicted"/>
<dbReference type="GeneID" id="27339118"/>
<dbReference type="AlphaFoldDB" id="A0A0D1Z9P0"/>
<evidence type="ECO:0008006" key="4">
    <source>
        <dbReference type="Google" id="ProtNLM"/>
    </source>
</evidence>
<dbReference type="Proteomes" id="UP000053328">
    <property type="component" value="Unassembled WGS sequence"/>
</dbReference>
<keyword evidence="3" id="KW-1185">Reference proteome</keyword>
<accession>A0A0D1Z9P0</accession>
<evidence type="ECO:0000313" key="3">
    <source>
        <dbReference type="Proteomes" id="UP000053328"/>
    </source>
</evidence>
<evidence type="ECO:0000256" key="1">
    <source>
        <dbReference type="SAM" id="MobiDB-lite"/>
    </source>
</evidence>
<sequence length="687" mass="75596">MAMGTSWPSLGAEPHDLKEHVTFLHEACAQLHAVKHSHTAIPTTTIGPIIDSTLSLLSKITRHLDEQPDTRLASQIQDLFKEQRDAQLKDHEAIKAVIKAATAPLNTATPPSGTHVASWAQVAAAAGPPPGHVTPPHTVLSSGSPSTLTAYKGREVIVKLLDHALAQRLRQLSPSQLKNKVNNILRDTPKVRDIKVAAAHQLKSGDITVITNSLDEATELQIHTDWARGLGPRAEVIRTTYGAIVHGIPVDTINMNDQQGTIQRVLADNFSVIPHAKITYVGWLTKGSTKKRNSSIVIEFTQPEMANAIIYAGFLWEGLIHNCQLYDRSCRIKQCLRCYDYGHIGTQCNAPQKCGHCAGGHESRGCPVKGGPGFQPKCALCGGDHTAWNAACLARQKEMQRVERAKQARSHYWPAPSRRTAPATSSHNEPGPPLPTSTSDNPDEPARRSHPDGLSNQAIREPRVLRSSRRQQQSNATLPTAHLRISHSETTVPSQQTASHVPAAPATVLEEPPVSQEPTAPTHYPPVPLAEDFPGADDWLQNLDFNWEDTIAVDPTPGISTIPNSQYHARTLSPRELARLERAVVTFDDLPPPRRGCYCEEHEHIYENWPVRDAELIIGTCMRECPYCSYRQESTPELRKHIRGRHGRRNLTVRKGKLGDKRVAPGWIALPTTQTRQTQGTAPHTAI</sequence>
<dbReference type="OrthoDB" id="4161789at2759"/>
<feature type="region of interest" description="Disordered" evidence="1">
    <location>
        <begin position="126"/>
        <end position="145"/>
    </location>
</feature>
<organism evidence="2 3">
    <name type="scientific">Exophiala spinifera</name>
    <dbReference type="NCBI Taxonomy" id="91928"/>
    <lineage>
        <taxon>Eukaryota</taxon>
        <taxon>Fungi</taxon>
        <taxon>Dikarya</taxon>
        <taxon>Ascomycota</taxon>
        <taxon>Pezizomycotina</taxon>
        <taxon>Eurotiomycetes</taxon>
        <taxon>Chaetothyriomycetidae</taxon>
        <taxon>Chaetothyriales</taxon>
        <taxon>Herpotrichiellaceae</taxon>
        <taxon>Exophiala</taxon>
    </lineage>
</organism>
<name>A0A0D1Z9P0_9EURO</name>
<dbReference type="RefSeq" id="XP_016229908.1">
    <property type="nucleotide sequence ID" value="XM_016386342.1"/>
</dbReference>
<evidence type="ECO:0000313" key="2">
    <source>
        <dbReference type="EMBL" id="KIW09692.1"/>
    </source>
</evidence>
<dbReference type="EMBL" id="KN847504">
    <property type="protein sequence ID" value="KIW09692.1"/>
    <property type="molecule type" value="Genomic_DNA"/>
</dbReference>
<reference evidence="2 3" key="1">
    <citation type="submission" date="2015-01" db="EMBL/GenBank/DDBJ databases">
        <title>The Genome Sequence of Exophiala spinifera CBS89968.</title>
        <authorList>
            <consortium name="The Broad Institute Genomics Platform"/>
            <person name="Cuomo C."/>
            <person name="de Hoog S."/>
            <person name="Gorbushina A."/>
            <person name="Stielow B."/>
            <person name="Teixiera M."/>
            <person name="Abouelleil A."/>
            <person name="Chapman S.B."/>
            <person name="Priest M."/>
            <person name="Young S.K."/>
            <person name="Wortman J."/>
            <person name="Nusbaum C."/>
            <person name="Birren B."/>
        </authorList>
    </citation>
    <scope>NUCLEOTIDE SEQUENCE [LARGE SCALE GENOMIC DNA]</scope>
    <source>
        <strain evidence="2 3">CBS 89968</strain>
    </source>
</reference>